<dbReference type="Gene3D" id="3.80.10.10">
    <property type="entry name" value="Ribonuclease Inhibitor"/>
    <property type="match status" value="1"/>
</dbReference>
<dbReference type="Proteomes" id="UP001177003">
    <property type="component" value="Chromosome 9"/>
</dbReference>
<protein>
    <submittedName>
        <fullName evidence="1">Uncharacterized protein</fullName>
    </submittedName>
</protein>
<evidence type="ECO:0000313" key="1">
    <source>
        <dbReference type="EMBL" id="CAI9302790.1"/>
    </source>
</evidence>
<evidence type="ECO:0000313" key="2">
    <source>
        <dbReference type="Proteomes" id="UP001177003"/>
    </source>
</evidence>
<dbReference type="InterPro" id="IPR032675">
    <property type="entry name" value="LRR_dom_sf"/>
</dbReference>
<dbReference type="PANTHER" id="PTHR38926:SF80">
    <property type="entry name" value="F-BOX DOMAIN, LEUCINE-RICH REPEAT DOMAIN SUPERFAMILY"/>
    <property type="match status" value="1"/>
</dbReference>
<keyword evidence="2" id="KW-1185">Reference proteome</keyword>
<dbReference type="PANTHER" id="PTHR38926">
    <property type="entry name" value="F-BOX DOMAIN CONTAINING PROTEIN, EXPRESSED"/>
    <property type="match status" value="1"/>
</dbReference>
<gene>
    <name evidence="1" type="ORF">LSALG_LOCUS41261</name>
</gene>
<reference evidence="1" key="1">
    <citation type="submission" date="2023-04" db="EMBL/GenBank/DDBJ databases">
        <authorList>
            <person name="Vijverberg K."/>
            <person name="Xiong W."/>
            <person name="Schranz E."/>
        </authorList>
    </citation>
    <scope>NUCLEOTIDE SEQUENCE</scope>
</reference>
<accession>A0AA36A1I5</accession>
<dbReference type="EMBL" id="OX465085">
    <property type="protein sequence ID" value="CAI9302790.1"/>
    <property type="molecule type" value="Genomic_DNA"/>
</dbReference>
<dbReference type="SUPFAM" id="SSF52047">
    <property type="entry name" value="RNI-like"/>
    <property type="match status" value="1"/>
</dbReference>
<organism evidence="1 2">
    <name type="scientific">Lactuca saligna</name>
    <name type="common">Willowleaf lettuce</name>
    <dbReference type="NCBI Taxonomy" id="75948"/>
    <lineage>
        <taxon>Eukaryota</taxon>
        <taxon>Viridiplantae</taxon>
        <taxon>Streptophyta</taxon>
        <taxon>Embryophyta</taxon>
        <taxon>Tracheophyta</taxon>
        <taxon>Spermatophyta</taxon>
        <taxon>Magnoliopsida</taxon>
        <taxon>eudicotyledons</taxon>
        <taxon>Gunneridae</taxon>
        <taxon>Pentapetalae</taxon>
        <taxon>asterids</taxon>
        <taxon>campanulids</taxon>
        <taxon>Asterales</taxon>
        <taxon>Asteraceae</taxon>
        <taxon>Cichorioideae</taxon>
        <taxon>Cichorieae</taxon>
        <taxon>Lactucinae</taxon>
        <taxon>Lactuca</taxon>
    </lineage>
</organism>
<name>A0AA36A1I5_LACSI</name>
<sequence length="141" mass="16485">MLKTLKLNQETCQWWHGRINEKSLMIRNRTAVAIGENLPELRHLELIGNNMTNIGLQAILDGCCHLESLDLRECLYIDLMGELGMKCSEKIKCLKLPNDSLKGCLYYREYDLDCKRCEDNHYFWNSGVDLEDMIVNYSDDY</sequence>
<proteinExistence type="predicted"/>
<dbReference type="AlphaFoldDB" id="A0AA36A1I5"/>